<dbReference type="GO" id="GO:0045134">
    <property type="term" value="F:UDP phosphatase activity"/>
    <property type="evidence" value="ECO:0007669"/>
    <property type="project" value="TreeGrafter"/>
</dbReference>
<evidence type="ECO:0000256" key="6">
    <source>
        <dbReference type="SAM" id="MobiDB-lite"/>
    </source>
</evidence>
<dbReference type="Gene3D" id="3.30.420.40">
    <property type="match status" value="1"/>
</dbReference>
<dbReference type="Gene3D" id="3.30.420.150">
    <property type="entry name" value="Exopolyphosphatase. Domain 2"/>
    <property type="match status" value="1"/>
</dbReference>
<dbReference type="STRING" id="4909.A0A2U9R4Q9"/>
<dbReference type="PROSITE" id="PS01238">
    <property type="entry name" value="GDA1_CD39_NTPASE"/>
    <property type="match status" value="1"/>
</dbReference>
<dbReference type="InterPro" id="IPR000407">
    <property type="entry name" value="GDA1_CD39_NTPase"/>
</dbReference>
<dbReference type="GO" id="GO:0005794">
    <property type="term" value="C:Golgi apparatus"/>
    <property type="evidence" value="ECO:0007669"/>
    <property type="project" value="TreeGrafter"/>
</dbReference>
<gene>
    <name evidence="8" type="ORF">C5L36_0C02780</name>
</gene>
<feature type="binding site" evidence="4">
    <location>
        <begin position="198"/>
        <end position="202"/>
    </location>
    <ligand>
        <name>ATP</name>
        <dbReference type="ChEBI" id="CHEBI:30616"/>
    </ligand>
</feature>
<dbReference type="PANTHER" id="PTHR11782">
    <property type="entry name" value="ADENOSINE/GUANOSINE DIPHOSPHATASE"/>
    <property type="match status" value="1"/>
</dbReference>
<dbReference type="Proteomes" id="UP000249293">
    <property type="component" value="Chromosome 3"/>
</dbReference>
<organism evidence="8 9">
    <name type="scientific">Pichia kudriavzevii</name>
    <name type="common">Yeast</name>
    <name type="synonym">Issatchenkia orientalis</name>
    <dbReference type="NCBI Taxonomy" id="4909"/>
    <lineage>
        <taxon>Eukaryota</taxon>
        <taxon>Fungi</taxon>
        <taxon>Dikarya</taxon>
        <taxon>Ascomycota</taxon>
        <taxon>Saccharomycotina</taxon>
        <taxon>Pichiomycetes</taxon>
        <taxon>Pichiales</taxon>
        <taxon>Pichiaceae</taxon>
        <taxon>Pichia</taxon>
    </lineage>
</organism>
<keyword evidence="7" id="KW-0812">Transmembrane</keyword>
<keyword evidence="7" id="KW-0472">Membrane</keyword>
<feature type="transmembrane region" description="Helical" evidence="7">
    <location>
        <begin position="506"/>
        <end position="525"/>
    </location>
</feature>
<evidence type="ECO:0000256" key="7">
    <source>
        <dbReference type="SAM" id="Phobius"/>
    </source>
</evidence>
<evidence type="ECO:0000256" key="4">
    <source>
        <dbReference type="PIRSR" id="PIRSR600407-2"/>
    </source>
</evidence>
<dbReference type="VEuPathDB" id="FungiDB:C5L36_0C02780"/>
<dbReference type="GO" id="GO:0017111">
    <property type="term" value="F:ribonucleoside triphosphate phosphatase activity"/>
    <property type="evidence" value="ECO:0007669"/>
    <property type="project" value="TreeGrafter"/>
</dbReference>
<keyword evidence="2 5" id="KW-0378">Hydrolase</keyword>
<keyword evidence="7" id="KW-1133">Transmembrane helix</keyword>
<dbReference type="GO" id="GO:0006256">
    <property type="term" value="P:UDP catabolic process"/>
    <property type="evidence" value="ECO:0007669"/>
    <property type="project" value="TreeGrafter"/>
</dbReference>
<evidence type="ECO:0000313" key="9">
    <source>
        <dbReference type="Proteomes" id="UP000249293"/>
    </source>
</evidence>
<dbReference type="GeneID" id="40384132"/>
<feature type="active site" description="Proton acceptor" evidence="3">
    <location>
        <position position="168"/>
    </location>
</feature>
<protein>
    <recommendedName>
        <fullName evidence="10">Golgi apyrase</fullName>
    </recommendedName>
</protein>
<dbReference type="GO" id="GO:0046036">
    <property type="term" value="P:CTP metabolic process"/>
    <property type="evidence" value="ECO:0007669"/>
    <property type="project" value="TreeGrafter"/>
</dbReference>
<reference evidence="8 9" key="1">
    <citation type="submission" date="2018-06" db="EMBL/GenBank/DDBJ databases">
        <title>Population genomics shows no distinction between pathogenic Candida krusei and environmental Pichia kudriavzevii: One species, four names.</title>
        <authorList>
            <person name="Douglass A.P."/>
            <person name="Offei B."/>
            <person name="Braun-Galleani S."/>
            <person name="Coughlan A.Y."/>
            <person name="Martos A."/>
            <person name="Ortiz-Merino R.A."/>
            <person name="Byrne K.P."/>
            <person name="Wolfe K.H."/>
        </authorList>
    </citation>
    <scope>NUCLEOTIDE SEQUENCE [LARGE SCALE GENOMIC DNA]</scope>
    <source>
        <strain evidence="8 9">CBS573</strain>
    </source>
</reference>
<dbReference type="OrthoDB" id="6372431at2759"/>
<dbReference type="Pfam" id="PF01150">
    <property type="entry name" value="GDA1_CD39"/>
    <property type="match status" value="1"/>
</dbReference>
<dbReference type="RefSeq" id="XP_029321814.1">
    <property type="nucleotide sequence ID" value="XM_029465954.1"/>
</dbReference>
<name>A0A2U9R4Q9_PICKU</name>
<evidence type="ECO:0008006" key="10">
    <source>
        <dbReference type="Google" id="ProtNLM"/>
    </source>
</evidence>
<dbReference type="AlphaFoldDB" id="A0A2U9R4Q9"/>
<dbReference type="EMBL" id="CP028775">
    <property type="protein sequence ID" value="AWU76337.1"/>
    <property type="molecule type" value="Genomic_DNA"/>
</dbReference>
<accession>A0A2U9R4Q9</accession>
<feature type="region of interest" description="Disordered" evidence="6">
    <location>
        <begin position="614"/>
        <end position="633"/>
    </location>
</feature>
<comment type="similarity">
    <text evidence="1 5">Belongs to the GDA1/CD39 NTPase family.</text>
</comment>
<dbReference type="GO" id="GO:0016020">
    <property type="term" value="C:membrane"/>
    <property type="evidence" value="ECO:0007669"/>
    <property type="project" value="TreeGrafter"/>
</dbReference>
<evidence type="ECO:0000256" key="1">
    <source>
        <dbReference type="ARBA" id="ARBA00009283"/>
    </source>
</evidence>
<evidence type="ECO:0000256" key="3">
    <source>
        <dbReference type="PIRSR" id="PIRSR600407-1"/>
    </source>
</evidence>
<keyword evidence="4" id="KW-0547">Nucleotide-binding</keyword>
<dbReference type="PANTHER" id="PTHR11782:SF121">
    <property type="entry name" value="NUCLEOSIDE-DIPHOSPHATASE MIG-23"/>
    <property type="match status" value="1"/>
</dbReference>
<dbReference type="GO" id="GO:0005524">
    <property type="term" value="F:ATP binding"/>
    <property type="evidence" value="ECO:0007669"/>
    <property type="project" value="UniProtKB-KW"/>
</dbReference>
<evidence type="ECO:0000313" key="8">
    <source>
        <dbReference type="EMBL" id="AWU76337.1"/>
    </source>
</evidence>
<keyword evidence="4" id="KW-0067">ATP-binding</keyword>
<sequence>MSHELQSKNRSVYNLRFFRIVFPLWKGTSATLPTTMKYALIIDAGSSGSRALVYQYTNDSTTVLPQIQQISNTKTKPGLSTYGYLKKGSYDLWGDHFATLIETAKGIIPANLHSITPVFVQATAGMRLLPSKSRDRILKQVCDVISKESEFVVLPCEEHIEVIDGDTEGLYGWLALNYLSGKLEDVNSIPYGFMDMGGASTQLAFVPSDKEQVNKHGDDMYTVRLRQNDGSLHEWPVFVSSWLGFGANEARRRQLDALINALPPNINYDKNGDGKGDLTDPCSPVGMQTDVEYNGKTYTVTGSGEYEGCLKTIYPLLLKHMPCAEEPCLFNGVHGPAMDFSKEKFVGVSEYWYTAHDVFKLTDEYNYEMFEKATEEFCKTPWETIKAKFDNHEYGEALTLELLQTSCFKASWIVNILHEGFDIPRLGVDESKSIEGKDEPIFKSVNNIQGNELSWTLGKMVIYASSQTEGADEVGVFPGPTVAEKHEKEKTSQTIVEIDDNVNSPFVTFGLFLMVTLVLYYGIIYKFGNLKNFFRKVQGYRKPQFLQEAYDLEEGRSLSHSQKSKELKSTLRTRSTMNLHELQSSNNGDEYNIQTNLPHSFTFTSFRDPNLHLPGNKKLFKNGNTSTPSLKSM</sequence>
<evidence type="ECO:0000256" key="2">
    <source>
        <dbReference type="ARBA" id="ARBA00022801"/>
    </source>
</evidence>
<feature type="compositionally biased region" description="Polar residues" evidence="6">
    <location>
        <begin position="622"/>
        <end position="633"/>
    </location>
</feature>
<proteinExistence type="inferred from homology"/>
<dbReference type="KEGG" id="pkz:C5L36_0C02780"/>
<evidence type="ECO:0000256" key="5">
    <source>
        <dbReference type="RuleBase" id="RU003833"/>
    </source>
</evidence>
<keyword evidence="9" id="KW-1185">Reference proteome</keyword>
<dbReference type="GO" id="GO:0004382">
    <property type="term" value="F:GDP phosphatase activity"/>
    <property type="evidence" value="ECO:0007669"/>
    <property type="project" value="TreeGrafter"/>
</dbReference>